<dbReference type="Proteomes" id="UP000199663">
    <property type="component" value="Unassembled WGS sequence"/>
</dbReference>
<sequence length="50" mass="5632">MYVHDSKKQTSLNLKGVLGFQMGLKLQENQTIWRTGLITDIVKSKSAPIN</sequence>
<name>A0A1H3NEK3_9BACT</name>
<gene>
    <name evidence="1" type="ORF">SAMN05444412_103223</name>
</gene>
<comment type="caution">
    <text evidence="1">The sequence shown here is derived from an EMBL/GenBank/DDBJ whole genome shotgun (WGS) entry which is preliminary data.</text>
</comment>
<keyword evidence="2" id="KW-1185">Reference proteome</keyword>
<evidence type="ECO:0000313" key="1">
    <source>
        <dbReference type="EMBL" id="SDY87371.1"/>
    </source>
</evidence>
<accession>A0A1H3NEK3</accession>
<dbReference type="EMBL" id="FNQC01000003">
    <property type="protein sequence ID" value="SDY87371.1"/>
    <property type="molecule type" value="Genomic_DNA"/>
</dbReference>
<evidence type="ECO:0000313" key="2">
    <source>
        <dbReference type="Proteomes" id="UP000199663"/>
    </source>
</evidence>
<organism evidence="1 2">
    <name type="scientific">Rhodonellum ikkaensis</name>
    <dbReference type="NCBI Taxonomy" id="336829"/>
    <lineage>
        <taxon>Bacteria</taxon>
        <taxon>Pseudomonadati</taxon>
        <taxon>Bacteroidota</taxon>
        <taxon>Cytophagia</taxon>
        <taxon>Cytophagales</taxon>
        <taxon>Cytophagaceae</taxon>
        <taxon>Rhodonellum</taxon>
    </lineage>
</organism>
<protein>
    <submittedName>
        <fullName evidence="1">Uncharacterized protein</fullName>
    </submittedName>
</protein>
<proteinExistence type="predicted"/>
<reference evidence="1 2" key="1">
    <citation type="submission" date="2016-10" db="EMBL/GenBank/DDBJ databases">
        <authorList>
            <person name="Varghese N."/>
            <person name="Submissions S."/>
        </authorList>
    </citation>
    <scope>NUCLEOTIDE SEQUENCE [LARGE SCALE GENOMIC DNA]</scope>
    <source>
        <strain evidence="1 2">DSM 17997</strain>
    </source>
</reference>